<dbReference type="AlphaFoldDB" id="A0A9D2LQJ1"/>
<feature type="domain" description="AAA" evidence="1">
    <location>
        <begin position="40"/>
        <end position="171"/>
    </location>
</feature>
<name>A0A9D2LQJ1_9FIRM</name>
<dbReference type="InterPro" id="IPR025420">
    <property type="entry name" value="DUF4143"/>
</dbReference>
<reference evidence="3" key="2">
    <citation type="submission" date="2021-04" db="EMBL/GenBank/DDBJ databases">
        <authorList>
            <person name="Gilroy R."/>
        </authorList>
    </citation>
    <scope>NUCLEOTIDE SEQUENCE</scope>
    <source>
        <strain evidence="3">ChiSjej1B19-5720</strain>
    </source>
</reference>
<feature type="domain" description="DUF4143" evidence="2">
    <location>
        <begin position="256"/>
        <end position="387"/>
    </location>
</feature>
<evidence type="ECO:0000313" key="3">
    <source>
        <dbReference type="EMBL" id="HJB27341.1"/>
    </source>
</evidence>
<sequence length="442" mass="50469">TLFLPAKADPHPEAPPGRASGMCRCKCTERFMQWKRDPRKKPLVIQGGRQTGKTWILRDFGEKNYDITIYINMETERSVAEYLSEPREPEEILLFLESYANKPIRQEGTLLILDNFQCIAQGPSILGGLNLDFPGYHIAAIEKGGAPGKSRYDVGDAEIIHLFPMDFEEFLWANKEYSLAKEIHKHMEEMLPMGKALHAKAIAQFRLYLCIGGMPGAVCEYRREKKMLLVPDIQSKILALFLADIISEAPEGTGRHARNCFMSVPSQLCKENGKFQYKQVVKGGTAKMYQQPLQWLTESGFIYPSPRKTMDEQEMEKAYKYYYPDTGLAACTLGVPAFLLLDGKDSVQARSIVETYLAQCFVQNGYSLSYWSSGNQARLPFLLKKENFYTAVDFRLNTSEKLRNLSRYQDCGGSGRMYLLSPEDFQKKERYHIIPFYAVFCI</sequence>
<reference evidence="3" key="1">
    <citation type="journal article" date="2021" name="PeerJ">
        <title>Extensive microbial diversity within the chicken gut microbiome revealed by metagenomics and culture.</title>
        <authorList>
            <person name="Gilroy R."/>
            <person name="Ravi A."/>
            <person name="Getino M."/>
            <person name="Pursley I."/>
            <person name="Horton D.L."/>
            <person name="Alikhan N.F."/>
            <person name="Baker D."/>
            <person name="Gharbi K."/>
            <person name="Hall N."/>
            <person name="Watson M."/>
            <person name="Adriaenssens E.M."/>
            <person name="Foster-Nyarko E."/>
            <person name="Jarju S."/>
            <person name="Secka A."/>
            <person name="Antonio M."/>
            <person name="Oren A."/>
            <person name="Chaudhuri R.R."/>
            <person name="La Ragione R."/>
            <person name="Hildebrand F."/>
            <person name="Pallen M.J."/>
        </authorList>
    </citation>
    <scope>NUCLEOTIDE SEQUENCE</scope>
    <source>
        <strain evidence="3">ChiSjej1B19-5720</strain>
    </source>
</reference>
<dbReference type="InterPro" id="IPR027417">
    <property type="entry name" value="P-loop_NTPase"/>
</dbReference>
<dbReference type="EMBL" id="DWYZ01000024">
    <property type="protein sequence ID" value="HJB27341.1"/>
    <property type="molecule type" value="Genomic_DNA"/>
</dbReference>
<gene>
    <name evidence="3" type="ORF">IAA06_00910</name>
</gene>
<dbReference type="PANTHER" id="PTHR33295:SF7">
    <property type="entry name" value="ATPASE"/>
    <property type="match status" value="1"/>
</dbReference>
<organism evidence="3 4">
    <name type="scientific">Candidatus Blautia faecavium</name>
    <dbReference type="NCBI Taxonomy" id="2838487"/>
    <lineage>
        <taxon>Bacteria</taxon>
        <taxon>Bacillati</taxon>
        <taxon>Bacillota</taxon>
        <taxon>Clostridia</taxon>
        <taxon>Lachnospirales</taxon>
        <taxon>Lachnospiraceae</taxon>
        <taxon>Blautia</taxon>
    </lineage>
</organism>
<dbReference type="SUPFAM" id="SSF52540">
    <property type="entry name" value="P-loop containing nucleoside triphosphate hydrolases"/>
    <property type="match status" value="1"/>
</dbReference>
<dbReference type="InterPro" id="IPR041682">
    <property type="entry name" value="AAA_14"/>
</dbReference>
<dbReference type="Pfam" id="PF13635">
    <property type="entry name" value="DUF4143"/>
    <property type="match status" value="1"/>
</dbReference>
<proteinExistence type="predicted"/>
<accession>A0A9D2LQJ1</accession>
<dbReference type="Proteomes" id="UP000823842">
    <property type="component" value="Unassembled WGS sequence"/>
</dbReference>
<evidence type="ECO:0000259" key="2">
    <source>
        <dbReference type="Pfam" id="PF13635"/>
    </source>
</evidence>
<feature type="non-terminal residue" evidence="3">
    <location>
        <position position="1"/>
    </location>
</feature>
<dbReference type="PANTHER" id="PTHR33295">
    <property type="entry name" value="ATPASE"/>
    <property type="match status" value="1"/>
</dbReference>
<dbReference type="Pfam" id="PF13173">
    <property type="entry name" value="AAA_14"/>
    <property type="match status" value="1"/>
</dbReference>
<evidence type="ECO:0000259" key="1">
    <source>
        <dbReference type="Pfam" id="PF13173"/>
    </source>
</evidence>
<protein>
    <submittedName>
        <fullName evidence="3">AAA family ATPase</fullName>
    </submittedName>
</protein>
<comment type="caution">
    <text evidence="3">The sequence shown here is derived from an EMBL/GenBank/DDBJ whole genome shotgun (WGS) entry which is preliminary data.</text>
</comment>
<evidence type="ECO:0000313" key="4">
    <source>
        <dbReference type="Proteomes" id="UP000823842"/>
    </source>
</evidence>